<evidence type="ECO:0000256" key="3">
    <source>
        <dbReference type="ARBA" id="ARBA00022448"/>
    </source>
</evidence>
<dbReference type="InterPro" id="IPR036259">
    <property type="entry name" value="MFS_trans_sf"/>
</dbReference>
<name>A0A8J4Q1H6_9MYCE</name>
<feature type="transmembrane region" description="Helical" evidence="7">
    <location>
        <begin position="177"/>
        <end position="197"/>
    </location>
</feature>
<dbReference type="OrthoDB" id="330047at2759"/>
<evidence type="ECO:0000256" key="5">
    <source>
        <dbReference type="ARBA" id="ARBA00022989"/>
    </source>
</evidence>
<keyword evidence="9" id="KW-1185">Reference proteome</keyword>
<keyword evidence="6 7" id="KW-0472">Membrane</keyword>
<feature type="transmembrane region" description="Helical" evidence="7">
    <location>
        <begin position="346"/>
        <end position="365"/>
    </location>
</feature>
<dbReference type="SUPFAM" id="SSF103473">
    <property type="entry name" value="MFS general substrate transporter"/>
    <property type="match status" value="1"/>
</dbReference>
<feature type="transmembrane region" description="Helical" evidence="7">
    <location>
        <begin position="237"/>
        <end position="260"/>
    </location>
</feature>
<evidence type="ECO:0000256" key="6">
    <source>
        <dbReference type="ARBA" id="ARBA00023136"/>
    </source>
</evidence>
<sequence length="484" mass="55172">MIDNQVAIKEDKHLLFRKDDDFVYYSPDIKVNDNVSVNCSDQDSSGSNDSIASSDLSKDETLGIYYGKKRFLIILLGMIQILCVSGIVFGWSPLEQIMVQQKAFIYLCEPNQPSCEKQSLRLNLVYLVGSFTSTGSAFISGSFFDRYGPKLTNLCSFTIMILGCVLWEIAYKFENNLYILSFALIGIGGPASQVSLLHLNNLFPKYKDGISTAFSGMFVGSSFVFKLFNIIGSKYNISISYIFLVYAAILSVVFIPSILLMRNKPFLPIEDLLMAQKKQQSNDTESNNEKSIEVEETVKEKPLLKQLLSWQFILLSLFMSLNSLHEVFYLGIINTNLANHPTYINIFNYIWNGGILMVPIIGYMIQKSSIHMNSFYVNLAVTFVFVSFQNVYLWAFFFTYLSDVFGYNNYGKIMGSVSIITALVGLLEYLFVYLSFQINFVWINMSLTLVKVPLFLLTFKLWRFSQKEKQLLENNKNKGYSSIN</sequence>
<dbReference type="GO" id="GO:0016020">
    <property type="term" value="C:membrane"/>
    <property type="evidence" value="ECO:0007669"/>
    <property type="project" value="UniProtKB-SubCell"/>
</dbReference>
<accession>A0A8J4Q1H6</accession>
<feature type="transmembrane region" description="Helical" evidence="7">
    <location>
        <begin position="441"/>
        <end position="462"/>
    </location>
</feature>
<proteinExistence type="inferred from homology"/>
<evidence type="ECO:0000313" key="8">
    <source>
        <dbReference type="EMBL" id="KAF2077059.1"/>
    </source>
</evidence>
<feature type="transmembrane region" description="Helical" evidence="7">
    <location>
        <begin position="413"/>
        <end position="434"/>
    </location>
</feature>
<organism evidence="8 9">
    <name type="scientific">Polysphondylium violaceum</name>
    <dbReference type="NCBI Taxonomy" id="133409"/>
    <lineage>
        <taxon>Eukaryota</taxon>
        <taxon>Amoebozoa</taxon>
        <taxon>Evosea</taxon>
        <taxon>Eumycetozoa</taxon>
        <taxon>Dictyostelia</taxon>
        <taxon>Dictyosteliales</taxon>
        <taxon>Dictyosteliaceae</taxon>
        <taxon>Polysphondylium</taxon>
    </lineage>
</organism>
<dbReference type="Proteomes" id="UP000695562">
    <property type="component" value="Unassembled WGS sequence"/>
</dbReference>
<dbReference type="AlphaFoldDB" id="A0A8J4Q1H6"/>
<evidence type="ECO:0000256" key="2">
    <source>
        <dbReference type="ARBA" id="ARBA00006595"/>
    </source>
</evidence>
<comment type="caution">
    <text evidence="8">The sequence shown here is derived from an EMBL/GenBank/DDBJ whole genome shotgun (WGS) entry which is preliminary data.</text>
</comment>
<feature type="transmembrane region" description="Helical" evidence="7">
    <location>
        <begin position="124"/>
        <end position="144"/>
    </location>
</feature>
<feature type="transmembrane region" description="Helical" evidence="7">
    <location>
        <begin position="377"/>
        <end position="401"/>
    </location>
</feature>
<feature type="transmembrane region" description="Helical" evidence="7">
    <location>
        <begin position="151"/>
        <end position="171"/>
    </location>
</feature>
<gene>
    <name evidence="8" type="ORF">CYY_001626</name>
</gene>
<feature type="transmembrane region" description="Helical" evidence="7">
    <location>
        <begin position="71"/>
        <end position="91"/>
    </location>
</feature>
<keyword evidence="4 7" id="KW-0812">Transmembrane</keyword>
<dbReference type="Gene3D" id="1.20.1250.20">
    <property type="entry name" value="MFS general substrate transporter like domains"/>
    <property type="match status" value="1"/>
</dbReference>
<keyword evidence="3" id="KW-0813">Transport</keyword>
<protein>
    <submittedName>
        <fullName evidence="8">Uncharacterized protein</fullName>
    </submittedName>
</protein>
<keyword evidence="5 7" id="KW-1133">Transmembrane helix</keyword>
<feature type="transmembrane region" description="Helical" evidence="7">
    <location>
        <begin position="209"/>
        <end position="231"/>
    </location>
</feature>
<comment type="subcellular location">
    <subcellularLocation>
        <location evidence="1">Membrane</location>
        <topology evidence="1">Multi-pass membrane protein</topology>
    </subcellularLocation>
</comment>
<comment type="similarity">
    <text evidence="2">Belongs to the SLC43A transporter (TC 2.A.1.44) family.</text>
</comment>
<dbReference type="InterPro" id="IPR052599">
    <property type="entry name" value="SLC43A_AATransporter"/>
</dbReference>
<evidence type="ECO:0000256" key="4">
    <source>
        <dbReference type="ARBA" id="ARBA00022692"/>
    </source>
</evidence>
<evidence type="ECO:0000313" key="9">
    <source>
        <dbReference type="Proteomes" id="UP000695562"/>
    </source>
</evidence>
<dbReference type="PANTHER" id="PTHR20772:SF2">
    <property type="entry name" value="PROTEIN FMP42"/>
    <property type="match status" value="1"/>
</dbReference>
<feature type="transmembrane region" description="Helical" evidence="7">
    <location>
        <begin position="312"/>
        <end position="334"/>
    </location>
</feature>
<evidence type="ECO:0000256" key="1">
    <source>
        <dbReference type="ARBA" id="ARBA00004141"/>
    </source>
</evidence>
<dbReference type="PANTHER" id="PTHR20772">
    <property type="entry name" value="PROTEIN FMP42"/>
    <property type="match status" value="1"/>
</dbReference>
<reference evidence="8" key="1">
    <citation type="submission" date="2020-01" db="EMBL/GenBank/DDBJ databases">
        <title>Development of genomics and gene disruption for Polysphondylium violaceum indicates a role for the polyketide synthase stlB in stalk morphogenesis.</title>
        <authorList>
            <person name="Narita B."/>
            <person name="Kawabe Y."/>
            <person name="Kin K."/>
            <person name="Saito T."/>
            <person name="Gibbs R."/>
            <person name="Kuspa A."/>
            <person name="Muzny D."/>
            <person name="Queller D."/>
            <person name="Richards S."/>
            <person name="Strassman J."/>
            <person name="Sucgang R."/>
            <person name="Worley K."/>
            <person name="Schaap P."/>
        </authorList>
    </citation>
    <scope>NUCLEOTIDE SEQUENCE</scope>
    <source>
        <strain evidence="8">QSvi11</strain>
    </source>
</reference>
<evidence type="ECO:0000256" key="7">
    <source>
        <dbReference type="SAM" id="Phobius"/>
    </source>
</evidence>
<dbReference type="EMBL" id="AJWJ01000040">
    <property type="protein sequence ID" value="KAF2077059.1"/>
    <property type="molecule type" value="Genomic_DNA"/>
</dbReference>